<dbReference type="Pfam" id="PF11387">
    <property type="entry name" value="DUF2795"/>
    <property type="match status" value="1"/>
</dbReference>
<gene>
    <name evidence="2" type="ORF">A5685_00860</name>
</gene>
<dbReference type="AlphaFoldDB" id="A0A1A2RLQ0"/>
<accession>A0A1A2RLQ0</accession>
<sequence>MVASTTPTQLRQCLSDVDFPANKEDLLSAAERNGCDVETVRALRAVPPETYANVAQVAASVTIADDRDVSDGDKAAARCTHTQPGRAESAKDIPTQSPIVDELGEDRGS</sequence>
<organism evidence="2 3">
    <name type="scientific">Mycobacterium colombiense</name>
    <dbReference type="NCBI Taxonomy" id="339268"/>
    <lineage>
        <taxon>Bacteria</taxon>
        <taxon>Bacillati</taxon>
        <taxon>Actinomycetota</taxon>
        <taxon>Actinomycetes</taxon>
        <taxon>Mycobacteriales</taxon>
        <taxon>Mycobacteriaceae</taxon>
        <taxon>Mycobacterium</taxon>
        <taxon>Mycobacterium avium complex (MAC)</taxon>
    </lineage>
</organism>
<protein>
    <recommendedName>
        <fullName evidence="4">DUF2795 domain-containing protein</fullName>
    </recommendedName>
</protein>
<evidence type="ECO:0000313" key="3">
    <source>
        <dbReference type="Proteomes" id="UP000093861"/>
    </source>
</evidence>
<proteinExistence type="predicted"/>
<name>A0A1A2RLQ0_9MYCO</name>
<comment type="caution">
    <text evidence="2">The sequence shown here is derived from an EMBL/GenBank/DDBJ whole genome shotgun (WGS) entry which is preliminary data.</text>
</comment>
<evidence type="ECO:0000256" key="1">
    <source>
        <dbReference type="SAM" id="MobiDB-lite"/>
    </source>
</evidence>
<evidence type="ECO:0008006" key="4">
    <source>
        <dbReference type="Google" id="ProtNLM"/>
    </source>
</evidence>
<dbReference type="RefSeq" id="WP_064954454.1">
    <property type="nucleotide sequence ID" value="NZ_LZJS01000164.1"/>
</dbReference>
<feature type="region of interest" description="Disordered" evidence="1">
    <location>
        <begin position="68"/>
        <end position="109"/>
    </location>
</feature>
<dbReference type="Proteomes" id="UP000093861">
    <property type="component" value="Unassembled WGS sequence"/>
</dbReference>
<evidence type="ECO:0000313" key="2">
    <source>
        <dbReference type="EMBL" id="OBH52968.1"/>
    </source>
</evidence>
<dbReference type="InterPro" id="IPR021527">
    <property type="entry name" value="DUF2795"/>
</dbReference>
<dbReference type="EMBL" id="LZJS01000164">
    <property type="protein sequence ID" value="OBH52968.1"/>
    <property type="molecule type" value="Genomic_DNA"/>
</dbReference>
<reference evidence="2 3" key="1">
    <citation type="submission" date="2016-06" db="EMBL/GenBank/DDBJ databases">
        <authorList>
            <person name="Kjaerup R.B."/>
            <person name="Dalgaard T.S."/>
            <person name="Juul-Madsen H.R."/>
        </authorList>
    </citation>
    <scope>NUCLEOTIDE SEQUENCE [LARGE SCALE GENOMIC DNA]</scope>
    <source>
        <strain evidence="2 3">E2464</strain>
    </source>
</reference>